<organism evidence="2 3">
    <name type="scientific">Mucilaginibacter straminoryzae</name>
    <dbReference type="NCBI Taxonomy" id="2932774"/>
    <lineage>
        <taxon>Bacteria</taxon>
        <taxon>Pseudomonadati</taxon>
        <taxon>Bacteroidota</taxon>
        <taxon>Sphingobacteriia</taxon>
        <taxon>Sphingobacteriales</taxon>
        <taxon>Sphingobacteriaceae</taxon>
        <taxon>Mucilaginibacter</taxon>
    </lineage>
</organism>
<evidence type="ECO:0000313" key="3">
    <source>
        <dbReference type="Proteomes" id="UP001139450"/>
    </source>
</evidence>
<dbReference type="EMBL" id="JALJEJ010000011">
    <property type="protein sequence ID" value="MCJ8211666.1"/>
    <property type="molecule type" value="Genomic_DNA"/>
</dbReference>
<dbReference type="Proteomes" id="UP001139450">
    <property type="component" value="Unassembled WGS sequence"/>
</dbReference>
<protein>
    <submittedName>
        <fullName evidence="2">DUF5615 family PIN-like protein</fullName>
    </submittedName>
</protein>
<sequence>MGISTKTITWLRHKGYDAIHLSDVGLHTLTDIEILRKAVEEDRIIITADMDFSQLLSVHTNYAASVIQFRVTNFKAENIIDKLQLIFQKLSSDFSVPQIVTVEDNRIRVRKLPF</sequence>
<name>A0A9X2BAQ5_9SPHI</name>
<dbReference type="AlphaFoldDB" id="A0A9X2BAQ5"/>
<proteinExistence type="predicted"/>
<accession>A0A9X2BAQ5</accession>
<dbReference type="Pfam" id="PF18480">
    <property type="entry name" value="DUF5615"/>
    <property type="match status" value="1"/>
</dbReference>
<comment type="caution">
    <text evidence="2">The sequence shown here is derived from an EMBL/GenBank/DDBJ whole genome shotgun (WGS) entry which is preliminary data.</text>
</comment>
<reference evidence="2" key="1">
    <citation type="submission" date="2022-04" db="EMBL/GenBank/DDBJ databases">
        <title>Mucilaginibacter sp. RS28 isolated from freshwater.</title>
        <authorList>
            <person name="Ko S.-R."/>
        </authorList>
    </citation>
    <scope>NUCLEOTIDE SEQUENCE</scope>
    <source>
        <strain evidence="2">RS28</strain>
    </source>
</reference>
<gene>
    <name evidence="2" type="ORF">MUY27_18250</name>
</gene>
<evidence type="ECO:0000313" key="2">
    <source>
        <dbReference type="EMBL" id="MCJ8211666.1"/>
    </source>
</evidence>
<feature type="domain" description="DUF5615" evidence="1">
    <location>
        <begin position="3"/>
        <end position="104"/>
    </location>
</feature>
<evidence type="ECO:0000259" key="1">
    <source>
        <dbReference type="Pfam" id="PF18480"/>
    </source>
</evidence>
<keyword evidence="3" id="KW-1185">Reference proteome</keyword>
<dbReference type="InterPro" id="IPR041049">
    <property type="entry name" value="DUF5615"/>
</dbReference>